<dbReference type="GO" id="GO:0016787">
    <property type="term" value="F:hydrolase activity"/>
    <property type="evidence" value="ECO:0007669"/>
    <property type="project" value="InterPro"/>
</dbReference>
<dbReference type="FunFam" id="2.40.390.10:FF:000003">
    <property type="entry name" value="Uncharacterized protein"/>
    <property type="match status" value="2"/>
</dbReference>
<dbReference type="SUPFAM" id="SSF160991">
    <property type="entry name" value="CV3147-like"/>
    <property type="match status" value="2"/>
</dbReference>
<name>A0A8K0ES85_BRALA</name>
<organism evidence="6 7">
    <name type="scientific">Branchiostoma lanceolatum</name>
    <name type="common">Common lancelet</name>
    <name type="synonym">Amphioxus lanceolatum</name>
    <dbReference type="NCBI Taxonomy" id="7740"/>
    <lineage>
        <taxon>Eukaryota</taxon>
        <taxon>Metazoa</taxon>
        <taxon>Chordata</taxon>
        <taxon>Cephalochordata</taxon>
        <taxon>Leptocardii</taxon>
        <taxon>Amphioxiformes</taxon>
        <taxon>Branchiostomatidae</taxon>
        <taxon>Branchiostoma</taxon>
    </lineage>
</organism>
<dbReference type="EMBL" id="OV696689">
    <property type="protein sequence ID" value="CAH1261521.1"/>
    <property type="molecule type" value="Genomic_DNA"/>
</dbReference>
<evidence type="ECO:0000259" key="2">
    <source>
        <dbReference type="Pfam" id="PF01968"/>
    </source>
</evidence>
<evidence type="ECO:0000256" key="1">
    <source>
        <dbReference type="SAM" id="MobiDB-lite"/>
    </source>
</evidence>
<protein>
    <submittedName>
        <fullName evidence="6">Hypp2385 protein</fullName>
    </submittedName>
</protein>
<dbReference type="SUPFAM" id="SSF53067">
    <property type="entry name" value="Actin-like ATPase domain"/>
    <property type="match status" value="2"/>
</dbReference>
<dbReference type="PANTHER" id="PTHR11365">
    <property type="entry name" value="5-OXOPROLINASE RELATED"/>
    <property type="match status" value="1"/>
</dbReference>
<feature type="domain" description="S-Me-THD N-terminal" evidence="4">
    <location>
        <begin position="728"/>
        <end position="795"/>
    </location>
</feature>
<proteinExistence type="predicted"/>
<dbReference type="Pfam" id="PF20906">
    <property type="entry name" value="S-Me-THD_C"/>
    <property type="match status" value="2"/>
</dbReference>
<dbReference type="InterPro" id="IPR010318">
    <property type="entry name" value="S-Me-THD_N"/>
</dbReference>
<sequence>MAALFSIGVDVGGTNTDAVVLQGDRVICWSKQVTTRDVTAGVARAVRAVLNQLKDKNLQGTISRVNIGTTHFVNALVQRRDLVPVSVVRLCSTASRALPPFCDFPKDLKKVVCGSYHLVNGGVQFDGQEISSLEEGELRTCIRTIRDEGGRNVVIAGVFSPVAPQQEEKVAELFRAEFPEVSLTLSHEVGQIGLLERENAAVLNECLKPLCHRTVEAFRQALNALGLTCPFYLTQNDGTLISAEQTLEFPVRTFASGPTNSMRGAAFLSGVEDAIVIDIGGTTSDLGCLMGGFPRQASTRVKVGGVSTNFRMPDVLSIGLGGGSIVRQTDGPETNQRPVQVGPSSTGYGLVREGLVFGGSTLTATDVAVAAGLADLGDPSHVTRLDRVLVQRAVDRIHQMVEEAIDQVKLSGEEQPILLVGGGTILVDGKRNISGASSIQKPQHYQVANAVGAALGQVSGTVDRVVSLAQTSRDEAIRRVKADATQQAVAAGAVDSTVEITEVSEVPLAYLPGNATKVTVKAVGQLGERLSCEGTDLADINIDTMATEQQQEEGDAADAAPPPIPPASLASHLPTLQETEPEIDPETGAWVLSRWDVECLAVGAGILGCGGGGNPGLGRLQVLRALEQGGKIRVIAPERLGTTPALTGSVASVAFMGAPTIQFEKLCGGNETRDALRCVQDLCNVYNNNDRQLSNTDGLEVKRGDGVTYLDDYRPEQTDHETDQGVDRVVAVMSAEIGGLNSMEPLVVGAALDLPVVDADGMGRAFPELQMFAPFIYGVDPCPAAVADDKGQRAAILKTDSAKHLENHFRAVCVAMGCSAGVSFAPLTAPQVRSTCVQYSLSRAWRLGHAALHAYKSGTSPVQAVLQQENGRLLAMGKVSDVQRTTTAGFARGVLKVEGSGDFLGQTLKIDFQNENLVARFLSDNKVVACVPDLITVVDADSGTPIATEEQRYGLRVAVLVLPAPPLLCTPQALKVVGPQAFGYPEDVIYSPVGESVSRSDMAGLFSIGVDVGGTNTDAVVLQGDRVVCWSKQVTTRDVTAGVARAVRAVLKQLKEKNLQGTISRVNIGTTHFVNALVQRRDLVPVSVVRLCGTASRALPPFCDFPKDLKKVVCGSYHLVNGGVQFDGQEISSLEEEELRTCIRTIRDEGGRNVVIAGVFSPVAPQQEEKVADLFRAEFPEVSLTLSHEVGQIGLLERENAAVLNECLKPLCHRTVEAFRQALNALGLTCPFYLTQNDGTLISAEQTLEFPVRTFASGPTNSMRGAAFLSDVADAIVIDIGGTTSDLGCLMGGFSRQASTRVKVGGVTTNFRMPDVLSIGLGGGSIVRQMDGAETNQPPVQVGPTSTGYGLVREGLVFGGSTLTATDVAVAAGLADLGDRGHVTRLDRVLVQRAVDRIHQMVEEAIDQVKLSGEEQPILLVGGGTILVDGKRNISGASSIQKPRHYQVANAVGAALGQVSGTVDRVVSLAQTSRDEAIKKAKADAAQQAVAAGAVESTVEITEVSEVPLAYLPSNATKVTVKAVGHLKDILTGGGADLADIDTDTMATEQEMVEEDAADAAPPPIPPASLASHLPTLQETDPEIDPETGAWVLSRWDVECLAVGTGILGCGGGGSPRLGWLQLLRALEQGRRIRVIAPERLGTTPALTGSVATVAFMGAPTIWIEKLFGGNETQDALQCVKDLSAAGCNDRHLSNKDGFEVKRGDGVTYIDDYRPEQTKTEQGVRIVALMSMEIGGMNAIEPLVVGSALDLPVVDADCMGRAFPELHMLTPFIYGIDCCPSAVADDKGQRAALLQADTAKHLEDHFRAVCVKMGCQAGVAFVPLTGPEVRSTCILYSLSRAWRLGHTALHAYKSGTSPVQAVLQQENGKLLATGKVSDIWRTTTAGFARGVLKIDGSGDFLGQTLKIDFQNENLVARFLSDNKVVACVPDLITVVDADSGTPIATEEQRYGLRVAVLVLPAPPLLCTPQALKVVGPQAFGYPEDVIYSPVGEYTCNEPVPPKP</sequence>
<evidence type="ECO:0000259" key="3">
    <source>
        <dbReference type="Pfam" id="PF05378"/>
    </source>
</evidence>
<reference evidence="6" key="1">
    <citation type="submission" date="2022-01" db="EMBL/GenBank/DDBJ databases">
        <authorList>
            <person name="Braso-Vives M."/>
        </authorList>
    </citation>
    <scope>NUCLEOTIDE SEQUENCE</scope>
</reference>
<gene>
    <name evidence="6" type="primary">Hypp2385</name>
    <name evidence="6" type="ORF">BLAG_LOCUS16923</name>
</gene>
<feature type="domain" description="Hydantoinase A/oxoprolinase" evidence="2">
    <location>
        <begin position="197"/>
        <end position="402"/>
    </location>
</feature>
<dbReference type="PANTHER" id="PTHR11365:SF10">
    <property type="entry name" value="HYDANTOINASE_OXOPROLINASE"/>
    <property type="match status" value="1"/>
</dbReference>
<dbReference type="Proteomes" id="UP000838412">
    <property type="component" value="Chromosome 4"/>
</dbReference>
<feature type="domain" description="S-Me-THD N-terminal" evidence="4">
    <location>
        <begin position="1597"/>
        <end position="1683"/>
    </location>
</feature>
<feature type="domain" description="S-Me-THD N-terminal" evidence="4">
    <location>
        <begin position="1722"/>
        <end position="1791"/>
    </location>
</feature>
<dbReference type="Gene3D" id="3.40.1610.10">
    <property type="entry name" value="CV3147-like domain"/>
    <property type="match status" value="2"/>
</dbReference>
<dbReference type="Pfam" id="PF06032">
    <property type="entry name" value="S-Me-THD_N"/>
    <property type="match status" value="4"/>
</dbReference>
<evidence type="ECO:0000259" key="5">
    <source>
        <dbReference type="Pfam" id="PF20906"/>
    </source>
</evidence>
<dbReference type="InterPro" id="IPR048350">
    <property type="entry name" value="S-Me-THD-like_C"/>
</dbReference>
<accession>A0A8K0ES85</accession>
<feature type="domain" description="Hydantoinase A/oxoprolinase" evidence="2">
    <location>
        <begin position="1198"/>
        <end position="1374"/>
    </location>
</feature>
<feature type="region of interest" description="Disordered" evidence="1">
    <location>
        <begin position="547"/>
        <end position="570"/>
    </location>
</feature>
<evidence type="ECO:0000313" key="6">
    <source>
        <dbReference type="EMBL" id="CAH1261521.1"/>
    </source>
</evidence>
<dbReference type="Pfam" id="PF05378">
    <property type="entry name" value="Hydant_A_N"/>
    <property type="match status" value="2"/>
</dbReference>
<feature type="domain" description="S-Me-THD-like C-terminal" evidence="5">
    <location>
        <begin position="1799"/>
        <end position="1990"/>
    </location>
</feature>
<dbReference type="InterPro" id="IPR002821">
    <property type="entry name" value="Hydantoinase_A"/>
</dbReference>
<evidence type="ECO:0000313" key="7">
    <source>
        <dbReference type="Proteomes" id="UP000838412"/>
    </source>
</evidence>
<feature type="domain" description="Hydantoinase/oxoprolinase N-terminal" evidence="3">
    <location>
        <begin position="1008"/>
        <end position="1178"/>
    </location>
</feature>
<keyword evidence="7" id="KW-1185">Reference proteome</keyword>
<feature type="domain" description="S-Me-THD N-terminal" evidence="4">
    <location>
        <begin position="596"/>
        <end position="682"/>
    </location>
</feature>
<dbReference type="InterPro" id="IPR008040">
    <property type="entry name" value="Hydant_A_N"/>
</dbReference>
<dbReference type="InterPro" id="IPR045079">
    <property type="entry name" value="Oxoprolinase-like"/>
</dbReference>
<evidence type="ECO:0000259" key="4">
    <source>
        <dbReference type="Pfam" id="PF06032"/>
    </source>
</evidence>
<feature type="domain" description="S-Me-THD-like C-terminal" evidence="5">
    <location>
        <begin position="802"/>
        <end position="993"/>
    </location>
</feature>
<dbReference type="Gene3D" id="2.40.390.10">
    <property type="entry name" value="CV3147-like"/>
    <property type="match status" value="2"/>
</dbReference>
<dbReference type="InterPro" id="IPR024071">
    <property type="entry name" value="S-Me-THD_C_sf"/>
</dbReference>
<dbReference type="InterPro" id="IPR043129">
    <property type="entry name" value="ATPase_NBD"/>
</dbReference>
<dbReference type="InterPro" id="IPR027479">
    <property type="entry name" value="S-Me-THD_N_sf"/>
</dbReference>
<feature type="domain" description="Hydantoinase/oxoprolinase N-terminal" evidence="3">
    <location>
        <begin position="7"/>
        <end position="177"/>
    </location>
</feature>
<dbReference type="Pfam" id="PF01968">
    <property type="entry name" value="Hydantoinase_A"/>
    <property type="match status" value="2"/>
</dbReference>
<dbReference type="OrthoDB" id="5404895at2759"/>